<dbReference type="RefSeq" id="WP_113043837.1">
    <property type="nucleotide sequence ID" value="NZ_CAWQKC010000272.1"/>
</dbReference>
<gene>
    <name evidence="2" type="ORF">PH362_18745</name>
</gene>
<dbReference type="GO" id="GO:0003824">
    <property type="term" value="F:catalytic activity"/>
    <property type="evidence" value="ECO:0007669"/>
    <property type="project" value="InterPro"/>
</dbReference>
<dbReference type="Pfam" id="PF00668">
    <property type="entry name" value="Condensation"/>
    <property type="match status" value="1"/>
</dbReference>
<accession>A0AAW6BQG0</accession>
<dbReference type="InterPro" id="IPR036736">
    <property type="entry name" value="ACP-like_sf"/>
</dbReference>
<dbReference type="Pfam" id="PF00501">
    <property type="entry name" value="AMP-binding"/>
    <property type="match status" value="2"/>
</dbReference>
<dbReference type="EMBL" id="JAQMFO010000032">
    <property type="protein sequence ID" value="MDB6373910.1"/>
    <property type="molecule type" value="Genomic_DNA"/>
</dbReference>
<dbReference type="PROSITE" id="PS50075">
    <property type="entry name" value="CARRIER"/>
    <property type="match status" value="2"/>
</dbReference>
<dbReference type="GO" id="GO:0031177">
    <property type="term" value="F:phosphopantetheine binding"/>
    <property type="evidence" value="ECO:0007669"/>
    <property type="project" value="TreeGrafter"/>
</dbReference>
<dbReference type="PANTHER" id="PTHR45527">
    <property type="entry name" value="NONRIBOSOMAL PEPTIDE SYNTHETASE"/>
    <property type="match status" value="1"/>
</dbReference>
<evidence type="ECO:0000313" key="2">
    <source>
        <dbReference type="EMBL" id="MDB6373910.1"/>
    </source>
</evidence>
<dbReference type="InterPro" id="IPR020845">
    <property type="entry name" value="AMP-binding_CS"/>
</dbReference>
<dbReference type="InterPro" id="IPR010071">
    <property type="entry name" value="AA_adenyl_dom"/>
</dbReference>
<dbReference type="Gene3D" id="3.30.559.30">
    <property type="entry name" value="Nonribosomal peptide synthetase, condensation domain"/>
    <property type="match status" value="1"/>
</dbReference>
<dbReference type="Pfam" id="PF00550">
    <property type="entry name" value="PP-binding"/>
    <property type="match status" value="2"/>
</dbReference>
<dbReference type="InterPro" id="IPR025110">
    <property type="entry name" value="AMP-bd_C"/>
</dbReference>
<reference evidence="2" key="1">
    <citation type="submission" date="2023-01" db="EMBL/GenBank/DDBJ databases">
        <title>Genome sequencing of Photorhabdus bodei 09-20.</title>
        <authorList>
            <person name="Kalindamar S."/>
            <person name="Kumru S."/>
        </authorList>
    </citation>
    <scope>NUCLEOTIDE SEQUENCE</scope>
    <source>
        <strain evidence="2">09-20</strain>
    </source>
</reference>
<dbReference type="Pfam" id="PF13193">
    <property type="entry name" value="AMP-binding_C"/>
    <property type="match status" value="1"/>
</dbReference>
<dbReference type="PROSITE" id="PS00455">
    <property type="entry name" value="AMP_BINDING"/>
    <property type="match status" value="2"/>
</dbReference>
<dbReference type="Gene3D" id="1.10.1200.10">
    <property type="entry name" value="ACP-like"/>
    <property type="match status" value="2"/>
</dbReference>
<dbReference type="InterPro" id="IPR000873">
    <property type="entry name" value="AMP-dep_synth/lig_dom"/>
</dbReference>
<dbReference type="NCBIfam" id="TIGR01733">
    <property type="entry name" value="AA-adenyl-dom"/>
    <property type="match status" value="2"/>
</dbReference>
<dbReference type="Gene3D" id="3.30.300.30">
    <property type="match status" value="2"/>
</dbReference>
<proteinExistence type="predicted"/>
<dbReference type="NCBIfam" id="NF003417">
    <property type="entry name" value="PRK04813.1"/>
    <property type="match status" value="2"/>
</dbReference>
<dbReference type="Gene3D" id="3.40.50.12780">
    <property type="entry name" value="N-terminal domain of ligase-like"/>
    <property type="match status" value="2"/>
</dbReference>
<dbReference type="Proteomes" id="UP001212996">
    <property type="component" value="Unassembled WGS sequence"/>
</dbReference>
<dbReference type="PANTHER" id="PTHR45527:SF1">
    <property type="entry name" value="FATTY ACID SYNTHASE"/>
    <property type="match status" value="1"/>
</dbReference>
<dbReference type="InterPro" id="IPR023213">
    <property type="entry name" value="CAT-like_dom_sf"/>
</dbReference>
<feature type="domain" description="Carrier" evidence="1">
    <location>
        <begin position="1827"/>
        <end position="1902"/>
    </location>
</feature>
<dbReference type="GO" id="GO:0005737">
    <property type="term" value="C:cytoplasm"/>
    <property type="evidence" value="ECO:0007669"/>
    <property type="project" value="TreeGrafter"/>
</dbReference>
<comment type="caution">
    <text evidence="2">The sequence shown here is derived from an EMBL/GenBank/DDBJ whole genome shotgun (WGS) entry which is preliminary data.</text>
</comment>
<organism evidence="2 3">
    <name type="scientific">Photorhabdus bodei</name>
    <dbReference type="NCBI Taxonomy" id="2029681"/>
    <lineage>
        <taxon>Bacteria</taxon>
        <taxon>Pseudomonadati</taxon>
        <taxon>Pseudomonadota</taxon>
        <taxon>Gammaproteobacteria</taxon>
        <taxon>Enterobacterales</taxon>
        <taxon>Morganellaceae</taxon>
        <taxon>Photorhabdus</taxon>
    </lineage>
</organism>
<protein>
    <submittedName>
        <fullName evidence="2">Non-ribosomal peptide synthetase</fullName>
    </submittedName>
</protein>
<dbReference type="Gene3D" id="3.30.559.10">
    <property type="entry name" value="Chloramphenicol acetyltransferase-like domain"/>
    <property type="match status" value="1"/>
</dbReference>
<dbReference type="SUPFAM" id="SSF56801">
    <property type="entry name" value="Acetyl-CoA synthetase-like"/>
    <property type="match status" value="2"/>
</dbReference>
<dbReference type="SUPFAM" id="SSF47336">
    <property type="entry name" value="ACP-like"/>
    <property type="match status" value="2"/>
</dbReference>
<evidence type="ECO:0000313" key="3">
    <source>
        <dbReference type="Proteomes" id="UP001212996"/>
    </source>
</evidence>
<dbReference type="InterPro" id="IPR045851">
    <property type="entry name" value="AMP-bd_C_sf"/>
</dbReference>
<dbReference type="CDD" id="cd05930">
    <property type="entry name" value="A_NRPS"/>
    <property type="match status" value="1"/>
</dbReference>
<evidence type="ECO:0000259" key="1">
    <source>
        <dbReference type="PROSITE" id="PS50075"/>
    </source>
</evidence>
<dbReference type="GO" id="GO:0044550">
    <property type="term" value="P:secondary metabolite biosynthetic process"/>
    <property type="evidence" value="ECO:0007669"/>
    <property type="project" value="TreeGrafter"/>
</dbReference>
<feature type="domain" description="Carrier" evidence="1">
    <location>
        <begin position="791"/>
        <end position="866"/>
    </location>
</feature>
<sequence length="1910" mass="213093">MELLNIGYIGDSASGKIITEEIREYGHKVIILDSINKSEKKLNLIITTENQASVIQLLEKQSEYLIIIASNKEIIKDFDTLQAQERLSLYFTSPGRSGYLCGHISRESHSAVESYLENIRNKITDIVVGLSRGELPIIQDTPYCLGRKFYAEAPTRIRSLISLLLQRLGDQMQGMCASDLSHMIWYPNADFHIIPATEVTSDNRYLTHFFFNETGVLKHHKYAKSGVMISVVANEDGTQLTVCGDDIRFSHFTDYLDALVSPTIDPISAPFVTQPDELYRLSGFNETDDPSLLSQDITTLFNHHAKIHPELTALHADNRNYSYGELNQASDQMACWLLEQDSNNGTLVAVAMQKSALLLIVLLGILKSNKTYVLLDPLAPKTRNQNILDDVQPTLILADSSLKAGNAPCILPSAINYQELHVSVSDLPAANKDSLAYVCYTSGTTGKPKGAMITREGLSNVAQNHRDFMRLGIGSRVLAIASLGFDAFGWDVYGALVSGATLYLASAELHTNIGALHHYLAQHEVEHVTITPAILELLPRDVWQGLRSMIVMGDAPPSDVVAWWSDRTRLCNGYGPTEATIATSLCEYRPGVVWNCIGTPLKNYRCHILDAYHNPMPVGFEGELYIAGNGLAQGYLHQPTLSAEKFVTMCLPYMPNEERMYKTGDIAKWDEQGNIIFIGRRDHQVKIRGVRIEIGEVESALRSHPQVESVCVVVRTQSVDKGKILVAFVQSTSTELTSDTLRHAMVTLLHPAAIPTSFVFLSSLPLTINGKVARQLLENWPLDDLIHRIAQPETETETILERIVANAIGCSHADVNHEFINLGAHSLTMSKIVALTARDLCCRLNIADIFQHNTIRKLAEYIENKAVAAERSIVITEERRALLNPQQNLLWYLSALNPDDCSYNLPIAVEIRGHLDLINFEHAVNLVYEKHESLRTQFTEVNGLSYQYAQPHIPINLADHRVDGQKMPLEKLVKSLCEMPFNIMQRPPVTLRLVHYHDQHHVLIWVKHNILTDAWSEQLILNDLWQHYNDLCLGVQHAPLLPQIQTIDIVNNSAEFCTQNEITYWQQHLECCRELDFPLDKLRPLMPTHAGDRIRYPLQADIAIRLEQQAKTLGATPFVLLMAALAYLLSKYTQQQDIVIGTAIAARDNLDLAQVSGFHVNTVPLRTMLCPQDTIANLINKMAETCIGAYQHQQLSFDRILHLIDYERVSNKNPLFQIMAILQNAGDVCQTGLYGCTLQRLPVASGFSMFDMTWNFNLTEGNITIELDYASELFYPATMQMILDNYEQVLEQLLTLPNSAVLSTVNPLCAAEQRWLLQLASNPVASQRGSLIEQIHKLAQTQPHNIAVSCEQQQYNYGQLWDVSERIANVLQSIDSQAFSVGIMMEKNCRVAALILGVLKAGKHYVPIDVHYPADRVSYMVENAQTRILVTDGHPERALSHIKTLNFETLTTCPVTDNPLPTLSDELLAYIMYTSGSTGNPKGVMITQGNLNNFTNDFVERLALESQDKVLSLTSISFDIFGLELFCSLASGAHVVLCPRETAMDPVKLYHLIEQQQPRVIQATPTVWSTIVNHLSPSTERPLTVLCGGEKMPAALLAQLRRIATQVLQVYGPTETTIWSTCADLTHHGDSACIGMPINMTDAFVMDETGNLIPSGAFGELCLGGAGVSPGYWNNQTLTDKVFSQSQVLGTRHYLYRTGDIVRFTRQGQLEYLGRNDHQVKIRGHRIELTEIDLCLSAIGTIEQALSLIVGEGQHARIVSYLQLAPGATLNEKMVRTALKAKLPNIMIPSGFVVLQTFPLTNNNKIDIRKLPAPEMNYSASEDDYTPPANEAEHKMQQIWQQVLALAQVSVTDSFFSLGGNSLQIPQLLHAIRLEMGITLTIREFILHSQIRELTVLAQSKSGETAHGTH</sequence>
<dbReference type="SUPFAM" id="SSF52777">
    <property type="entry name" value="CoA-dependent acyltransferases"/>
    <property type="match status" value="2"/>
</dbReference>
<dbReference type="InterPro" id="IPR009081">
    <property type="entry name" value="PP-bd_ACP"/>
</dbReference>
<dbReference type="GO" id="GO:0043041">
    <property type="term" value="P:amino acid activation for nonribosomal peptide biosynthetic process"/>
    <property type="evidence" value="ECO:0007669"/>
    <property type="project" value="TreeGrafter"/>
</dbReference>
<dbReference type="InterPro" id="IPR001242">
    <property type="entry name" value="Condensation_dom"/>
</dbReference>
<name>A0AAW6BQG0_9GAMM</name>
<dbReference type="InterPro" id="IPR042099">
    <property type="entry name" value="ANL_N_sf"/>
</dbReference>